<evidence type="ECO:0000313" key="3">
    <source>
        <dbReference type="Proteomes" id="UP000223968"/>
    </source>
</evidence>
<feature type="domain" description="DUF7600" evidence="1">
    <location>
        <begin position="355"/>
        <end position="456"/>
    </location>
</feature>
<comment type="caution">
    <text evidence="2">The sequence shown here is derived from an EMBL/GenBank/DDBJ whole genome shotgun (WGS) entry which is preliminary data.</text>
</comment>
<dbReference type="AlphaFoldDB" id="A0A2B7WRG4"/>
<accession>A0A2B7WRG4</accession>
<gene>
    <name evidence="2" type="ORF">AJ79_08661</name>
</gene>
<dbReference type="InterPro" id="IPR056021">
    <property type="entry name" value="DUF7600"/>
</dbReference>
<organism evidence="2 3">
    <name type="scientific">Helicocarpus griseus UAMH5409</name>
    <dbReference type="NCBI Taxonomy" id="1447875"/>
    <lineage>
        <taxon>Eukaryota</taxon>
        <taxon>Fungi</taxon>
        <taxon>Dikarya</taxon>
        <taxon>Ascomycota</taxon>
        <taxon>Pezizomycotina</taxon>
        <taxon>Eurotiomycetes</taxon>
        <taxon>Eurotiomycetidae</taxon>
        <taxon>Onygenales</taxon>
        <taxon>Ajellomycetaceae</taxon>
        <taxon>Helicocarpus</taxon>
    </lineage>
</organism>
<sequence>MDTAQMNIRYKYVLCGIPIGGNEHHKWLNEYRAVYTHGCQGSDARLSGLGWASETPHFLHPVPPSSGSRYDDPEYESKDSMAEVLSLPIGPYPLAIDPEAERFWGILFHEACWTLLQEAAYPHAIDVQTLKKVCMSCPQRSNLVDWGHDYGGVFERKPIWFGSLDTQFCGYVSSKVNGLSSRALQFDPLDIQGINALLTDYLISQQEKAFCNSNSLEKLASASLKLSDPFSSLPREILDMICLLPSKDVYNLKLASRAATESPLPQPFWASRFQYGFEYSYFFEVRKALANRAFCGYARPLYYQVRERIRASEEPTTLSQVQNRLRIWKLNFPLANLLIAIGNGRFGGASKLTKKEKDLLEKRTKWHYAGGRENDEDELIYGGRVMHSRFIALPRGFTGAYVSTVEMGARKWVSGIRFVSLDGQTRELGYILDGRETYLSLPKQTCQGFRLAIGERVYTGSRCLANLANYRPGLGLTRGSRKEASRKGHILWTFARSAFKLLSLGIPIKKGNKQLSLRDTVSWLPEIPPEHLFLNQEQFSDVKHVQTGQYCQGKNEIGNFGRYDIPLDHFCFGGPRGTYLKRIVSISVYSLDLVSPGADKQMSVQAGIEVEYGNPESGSTIRKFGNCGPFPSAGVHPLHRERKITYHINGAGGEYITGISTWETDWPKQRGFCLYTNYGQMLKFPEARPEGYGNVTTTHVKPTDDMVITGFYCEQGYQLGPLGVITDIKDPSVREVSVL</sequence>
<dbReference type="Pfam" id="PF24539">
    <property type="entry name" value="DUF7600"/>
    <property type="match status" value="1"/>
</dbReference>
<protein>
    <recommendedName>
        <fullName evidence="1">DUF7600 domain-containing protein</fullName>
    </recommendedName>
</protein>
<name>A0A2B7WRG4_9EURO</name>
<dbReference type="Proteomes" id="UP000223968">
    <property type="component" value="Unassembled WGS sequence"/>
</dbReference>
<proteinExistence type="predicted"/>
<keyword evidence="3" id="KW-1185">Reference proteome</keyword>
<evidence type="ECO:0000313" key="2">
    <source>
        <dbReference type="EMBL" id="PGG99169.1"/>
    </source>
</evidence>
<evidence type="ECO:0000259" key="1">
    <source>
        <dbReference type="Pfam" id="PF24539"/>
    </source>
</evidence>
<dbReference type="OrthoDB" id="5273847at2759"/>
<dbReference type="STRING" id="1447875.A0A2B7WRG4"/>
<dbReference type="EMBL" id="PDNB01000212">
    <property type="protein sequence ID" value="PGG99169.1"/>
    <property type="molecule type" value="Genomic_DNA"/>
</dbReference>
<reference evidence="2 3" key="1">
    <citation type="submission" date="2017-10" db="EMBL/GenBank/DDBJ databases">
        <title>Comparative genomics in systemic dimorphic fungi from Ajellomycetaceae.</title>
        <authorList>
            <person name="Munoz J.F."/>
            <person name="Mcewen J.G."/>
            <person name="Clay O.K."/>
            <person name="Cuomo C.A."/>
        </authorList>
    </citation>
    <scope>NUCLEOTIDE SEQUENCE [LARGE SCALE GENOMIC DNA]</scope>
    <source>
        <strain evidence="2 3">UAMH5409</strain>
    </source>
</reference>